<dbReference type="Proteomes" id="UP000886595">
    <property type="component" value="Unassembled WGS sequence"/>
</dbReference>
<name>A0A8X7VUD8_BRACI</name>
<dbReference type="PANTHER" id="PTHR33127">
    <property type="entry name" value="TRANSMEMBRANE PROTEIN"/>
    <property type="match status" value="1"/>
</dbReference>
<organism evidence="3 4">
    <name type="scientific">Brassica carinata</name>
    <name type="common">Ethiopian mustard</name>
    <name type="synonym">Abyssinian cabbage</name>
    <dbReference type="NCBI Taxonomy" id="52824"/>
    <lineage>
        <taxon>Eukaryota</taxon>
        <taxon>Viridiplantae</taxon>
        <taxon>Streptophyta</taxon>
        <taxon>Embryophyta</taxon>
        <taxon>Tracheophyta</taxon>
        <taxon>Spermatophyta</taxon>
        <taxon>Magnoliopsida</taxon>
        <taxon>eudicotyledons</taxon>
        <taxon>Gunneridae</taxon>
        <taxon>Pentapetalae</taxon>
        <taxon>rosids</taxon>
        <taxon>malvids</taxon>
        <taxon>Brassicales</taxon>
        <taxon>Brassicaceae</taxon>
        <taxon>Brassiceae</taxon>
        <taxon>Brassica</taxon>
    </lineage>
</organism>
<dbReference type="InterPro" id="IPR005174">
    <property type="entry name" value="KIB1-4_b-propeller"/>
</dbReference>
<dbReference type="SUPFAM" id="SSF50965">
    <property type="entry name" value="Galactose oxidase, central domain"/>
    <property type="match status" value="1"/>
</dbReference>
<accession>A0A8X7VUD8</accession>
<dbReference type="Pfam" id="PF03478">
    <property type="entry name" value="Beta-prop_KIB1-4"/>
    <property type="match status" value="1"/>
</dbReference>
<proteinExistence type="predicted"/>
<dbReference type="OrthoDB" id="1863935at2759"/>
<evidence type="ECO:0000313" key="3">
    <source>
        <dbReference type="EMBL" id="KAG2317053.1"/>
    </source>
</evidence>
<keyword evidence="4" id="KW-1185">Reference proteome</keyword>
<comment type="caution">
    <text evidence="3">The sequence shown here is derived from an EMBL/GenBank/DDBJ whole genome shotgun (WGS) entry which is preliminary data.</text>
</comment>
<feature type="domain" description="F-box" evidence="2">
    <location>
        <begin position="14"/>
        <end position="48"/>
    </location>
</feature>
<sequence length="356" mass="40699">MEIAKEKAENQETWRDLPSELLISVMTNLEIEDNVRASAVCKPWHEAAVFVRVTDQPPWLMHFPNSTNSYDFYNPSNSERHTKELPQSLAGSRVRYSKDGWLLMCKSFSTDFVLFNPFTTYLVALPDLDLGHGYQLVGFSSAPTSSDCVVLTIKDYDPGHVTIRTWSPGETAWTSMQVSSQFLDAERNYVVFSNGLFYCLNLRNCVAVFDPSLRKWNVLDVPPPVRPDGIDDESWCEGKFVVGYKGDVFLVCTFGDAVPLVFRLDLTGRVWEKKEDIGSLTMFVSINSCESRTYVHEGMLRNSIYFPKVCDSENRCVTYSFGEGRYHPREHNFNWGKQQSSENIWIEPPENALELI</sequence>
<dbReference type="EMBL" id="JAAMPC010000004">
    <property type="protein sequence ID" value="KAG2317053.1"/>
    <property type="molecule type" value="Genomic_DNA"/>
</dbReference>
<dbReference type="CDD" id="cd09917">
    <property type="entry name" value="F-box_SF"/>
    <property type="match status" value="1"/>
</dbReference>
<dbReference type="InterPro" id="IPR036047">
    <property type="entry name" value="F-box-like_dom_sf"/>
</dbReference>
<evidence type="ECO:0008006" key="5">
    <source>
        <dbReference type="Google" id="ProtNLM"/>
    </source>
</evidence>
<dbReference type="InterPro" id="IPR001810">
    <property type="entry name" value="F-box_dom"/>
</dbReference>
<dbReference type="Pfam" id="PF12937">
    <property type="entry name" value="F-box-like"/>
    <property type="match status" value="1"/>
</dbReference>
<dbReference type="SUPFAM" id="SSF81383">
    <property type="entry name" value="F-box domain"/>
    <property type="match status" value="1"/>
</dbReference>
<dbReference type="Gene3D" id="1.20.1280.50">
    <property type="match status" value="1"/>
</dbReference>
<dbReference type="PANTHER" id="PTHR33127:SF54">
    <property type="entry name" value="F-BOX DOMAIN-CONTAINING PROTEIN"/>
    <property type="match status" value="1"/>
</dbReference>
<dbReference type="InterPro" id="IPR011043">
    <property type="entry name" value="Gal_Oxase/kelch_b-propeller"/>
</dbReference>
<dbReference type="AlphaFoldDB" id="A0A8X7VUD8"/>
<protein>
    <recommendedName>
        <fullName evidence="5">F-box domain-containing protein</fullName>
    </recommendedName>
</protein>
<evidence type="ECO:0000259" key="2">
    <source>
        <dbReference type="Pfam" id="PF12937"/>
    </source>
</evidence>
<reference evidence="3 4" key="1">
    <citation type="submission" date="2020-02" db="EMBL/GenBank/DDBJ databases">
        <authorList>
            <person name="Ma Q."/>
            <person name="Huang Y."/>
            <person name="Song X."/>
            <person name="Pei D."/>
        </authorList>
    </citation>
    <scope>NUCLEOTIDE SEQUENCE [LARGE SCALE GENOMIC DNA]</scope>
    <source>
        <strain evidence="3">Sxm20200214</strain>
        <tissue evidence="3">Leaf</tissue>
    </source>
</reference>
<evidence type="ECO:0000259" key="1">
    <source>
        <dbReference type="Pfam" id="PF03478"/>
    </source>
</evidence>
<gene>
    <name evidence="3" type="ORF">Bca52824_020175</name>
</gene>
<feature type="domain" description="KIB1-4 beta-propeller" evidence="1">
    <location>
        <begin position="72"/>
        <end position="317"/>
    </location>
</feature>
<evidence type="ECO:0000313" key="4">
    <source>
        <dbReference type="Proteomes" id="UP000886595"/>
    </source>
</evidence>